<dbReference type="RefSeq" id="WP_280136805.1">
    <property type="nucleotide sequence ID" value="NZ_FQVC01000009.1"/>
</dbReference>
<evidence type="ECO:0000256" key="1">
    <source>
        <dbReference type="SAM" id="MobiDB-lite"/>
    </source>
</evidence>
<dbReference type="Proteomes" id="UP000184533">
    <property type="component" value="Unassembled WGS sequence"/>
</dbReference>
<organism evidence="2 3">
    <name type="scientific">Devosia limi DSM 17137</name>
    <dbReference type="NCBI Taxonomy" id="1121477"/>
    <lineage>
        <taxon>Bacteria</taxon>
        <taxon>Pseudomonadati</taxon>
        <taxon>Pseudomonadota</taxon>
        <taxon>Alphaproteobacteria</taxon>
        <taxon>Hyphomicrobiales</taxon>
        <taxon>Devosiaceae</taxon>
        <taxon>Devosia</taxon>
    </lineage>
</organism>
<accession>A0A1M5CL43</accession>
<reference evidence="2 3" key="1">
    <citation type="submission" date="2016-11" db="EMBL/GenBank/DDBJ databases">
        <authorList>
            <person name="Jaros S."/>
            <person name="Januszkiewicz K."/>
            <person name="Wedrychowicz H."/>
        </authorList>
    </citation>
    <scope>NUCLEOTIDE SEQUENCE [LARGE SCALE GENOMIC DNA]</scope>
    <source>
        <strain evidence="2 3">DSM 17137</strain>
    </source>
</reference>
<evidence type="ECO:0008006" key="4">
    <source>
        <dbReference type="Google" id="ProtNLM"/>
    </source>
</evidence>
<evidence type="ECO:0000313" key="2">
    <source>
        <dbReference type="EMBL" id="SHF55429.1"/>
    </source>
</evidence>
<dbReference type="EMBL" id="FQVC01000009">
    <property type="protein sequence ID" value="SHF55429.1"/>
    <property type="molecule type" value="Genomic_DNA"/>
</dbReference>
<proteinExistence type="predicted"/>
<protein>
    <recommendedName>
        <fullName evidence="4">Resolvase</fullName>
    </recommendedName>
</protein>
<sequence>MLDAINGMMLDMLAAIAQKDYEDRKRRAAEATGDRRQATGDRRQ</sequence>
<name>A0A1M5CL43_9HYPH</name>
<gene>
    <name evidence="2" type="ORF">SAMN02745223_02965</name>
</gene>
<feature type="region of interest" description="Disordered" evidence="1">
    <location>
        <begin position="23"/>
        <end position="44"/>
    </location>
</feature>
<evidence type="ECO:0000313" key="3">
    <source>
        <dbReference type="Proteomes" id="UP000184533"/>
    </source>
</evidence>
<dbReference type="AlphaFoldDB" id="A0A1M5CL43"/>